<dbReference type="EMBL" id="GGEC01076957">
    <property type="protein sequence ID" value="MBX57441.1"/>
    <property type="molecule type" value="Transcribed_RNA"/>
</dbReference>
<organism evidence="1">
    <name type="scientific">Rhizophora mucronata</name>
    <name type="common">Asiatic mangrove</name>
    <dbReference type="NCBI Taxonomy" id="61149"/>
    <lineage>
        <taxon>Eukaryota</taxon>
        <taxon>Viridiplantae</taxon>
        <taxon>Streptophyta</taxon>
        <taxon>Embryophyta</taxon>
        <taxon>Tracheophyta</taxon>
        <taxon>Spermatophyta</taxon>
        <taxon>Magnoliopsida</taxon>
        <taxon>eudicotyledons</taxon>
        <taxon>Gunneridae</taxon>
        <taxon>Pentapetalae</taxon>
        <taxon>rosids</taxon>
        <taxon>fabids</taxon>
        <taxon>Malpighiales</taxon>
        <taxon>Rhizophoraceae</taxon>
        <taxon>Rhizophora</taxon>
    </lineage>
</organism>
<protein>
    <submittedName>
        <fullName evidence="1">Uncharacterized protein</fullName>
    </submittedName>
</protein>
<proteinExistence type="predicted"/>
<evidence type="ECO:0000313" key="1">
    <source>
        <dbReference type="EMBL" id="MBX57441.1"/>
    </source>
</evidence>
<dbReference type="AlphaFoldDB" id="A0A2P2PRV8"/>
<name>A0A2P2PRV8_RHIMU</name>
<accession>A0A2P2PRV8</accession>
<reference evidence="1" key="1">
    <citation type="submission" date="2018-02" db="EMBL/GenBank/DDBJ databases">
        <title>Rhizophora mucronata_Transcriptome.</title>
        <authorList>
            <person name="Meera S.P."/>
            <person name="Sreeshan A."/>
            <person name="Augustine A."/>
        </authorList>
    </citation>
    <scope>NUCLEOTIDE SEQUENCE</scope>
    <source>
        <tissue evidence="1">Leaf</tissue>
    </source>
</reference>
<sequence>MPKLFDHLMSLVAIWRKNCFAITETQRFAGKMI</sequence>